<reference evidence="3 4" key="1">
    <citation type="submission" date="2024-09" db="EMBL/GenBank/DDBJ databases">
        <authorList>
            <person name="Sun Q."/>
            <person name="Mori K."/>
        </authorList>
    </citation>
    <scope>NUCLEOTIDE SEQUENCE [LARGE SCALE GENOMIC DNA]</scope>
    <source>
        <strain evidence="3 4">JCM 12763</strain>
    </source>
</reference>
<gene>
    <name evidence="3" type="ORF">ACFFN0_00945</name>
</gene>
<keyword evidence="2" id="KW-0812">Transmembrane</keyword>
<feature type="compositionally biased region" description="Polar residues" evidence="1">
    <location>
        <begin position="9"/>
        <end position="21"/>
    </location>
</feature>
<evidence type="ECO:0000256" key="1">
    <source>
        <dbReference type="SAM" id="MobiDB-lite"/>
    </source>
</evidence>
<comment type="caution">
    <text evidence="3">The sequence shown here is derived from an EMBL/GenBank/DDBJ whole genome shotgun (WGS) entry which is preliminary data.</text>
</comment>
<dbReference type="RefSeq" id="WP_158068633.1">
    <property type="nucleotide sequence ID" value="NZ_JBHMAX010000002.1"/>
</dbReference>
<dbReference type="Proteomes" id="UP001589613">
    <property type="component" value="Unassembled WGS sequence"/>
</dbReference>
<feature type="transmembrane region" description="Helical" evidence="2">
    <location>
        <begin position="26"/>
        <end position="47"/>
    </location>
</feature>
<dbReference type="EMBL" id="JBHMAX010000002">
    <property type="protein sequence ID" value="MFB9730608.1"/>
    <property type="molecule type" value="Genomic_DNA"/>
</dbReference>
<protein>
    <submittedName>
        <fullName evidence="3">Uncharacterized protein</fullName>
    </submittedName>
</protein>
<proteinExistence type="predicted"/>
<keyword evidence="2" id="KW-1133">Transmembrane helix</keyword>
<feature type="region of interest" description="Disordered" evidence="1">
    <location>
        <begin position="1"/>
        <end position="21"/>
    </location>
</feature>
<sequence>MSFRAPAPTSDSLPTGSPDTRSMNKVLSVIPIGVAAFTAVFVLVDLVSGALF</sequence>
<evidence type="ECO:0000313" key="4">
    <source>
        <dbReference type="Proteomes" id="UP001589613"/>
    </source>
</evidence>
<keyword evidence="2" id="KW-0472">Membrane</keyword>
<accession>A0ABV5UYI7</accession>
<organism evidence="3 4">
    <name type="scientific">Ornithinimicrobium kibberense</name>
    <dbReference type="NCBI Taxonomy" id="282060"/>
    <lineage>
        <taxon>Bacteria</taxon>
        <taxon>Bacillati</taxon>
        <taxon>Actinomycetota</taxon>
        <taxon>Actinomycetes</taxon>
        <taxon>Micrococcales</taxon>
        <taxon>Ornithinimicrobiaceae</taxon>
        <taxon>Ornithinimicrobium</taxon>
    </lineage>
</organism>
<evidence type="ECO:0000256" key="2">
    <source>
        <dbReference type="SAM" id="Phobius"/>
    </source>
</evidence>
<evidence type="ECO:0000313" key="3">
    <source>
        <dbReference type="EMBL" id="MFB9730608.1"/>
    </source>
</evidence>
<keyword evidence="4" id="KW-1185">Reference proteome</keyword>
<name>A0ABV5UYI7_9MICO</name>